<evidence type="ECO:0000259" key="5">
    <source>
        <dbReference type="SMART" id="SM01086"/>
    </source>
</evidence>
<evidence type="ECO:0000256" key="4">
    <source>
        <dbReference type="SAM" id="Coils"/>
    </source>
</evidence>
<dbReference type="InterPro" id="IPR050052">
    <property type="entry name" value="ATP-dep_Clp_protease_ClpX"/>
</dbReference>
<dbReference type="NCBIfam" id="TIGR00390">
    <property type="entry name" value="hslU"/>
    <property type="match status" value="1"/>
</dbReference>
<feature type="non-terminal residue" evidence="6">
    <location>
        <position position="1"/>
    </location>
</feature>
<dbReference type="Gene3D" id="1.10.8.60">
    <property type="match status" value="1"/>
</dbReference>
<dbReference type="GO" id="GO:0009376">
    <property type="term" value="C:HslUV protease complex"/>
    <property type="evidence" value="ECO:0007669"/>
    <property type="project" value="InterPro"/>
</dbReference>
<dbReference type="GO" id="GO:0016887">
    <property type="term" value="F:ATP hydrolysis activity"/>
    <property type="evidence" value="ECO:0007669"/>
    <property type="project" value="InterPro"/>
</dbReference>
<dbReference type="InterPro" id="IPR027417">
    <property type="entry name" value="P-loop_NTPase"/>
</dbReference>
<evidence type="ECO:0000256" key="1">
    <source>
        <dbReference type="ARBA" id="ARBA00022741"/>
    </source>
</evidence>
<dbReference type="InterPro" id="IPR003959">
    <property type="entry name" value="ATPase_AAA_core"/>
</dbReference>
<dbReference type="Gene3D" id="1.10.8.10">
    <property type="entry name" value="DNA helicase RuvA subunit, C-terminal domain"/>
    <property type="match status" value="1"/>
</dbReference>
<feature type="coiled-coil region" evidence="4">
    <location>
        <begin position="65"/>
        <end position="93"/>
    </location>
</feature>
<comment type="caution">
    <text evidence="6">The sequence shown here is derived from an EMBL/GenBank/DDBJ whole genome shotgun (WGS) entry which is preliminary data.</text>
</comment>
<organism evidence="6 7">
    <name type="scientific">Candidatus Pseudogracilibacillus intestinigallinarum</name>
    <dbReference type="NCBI Taxonomy" id="2838742"/>
    <lineage>
        <taxon>Bacteria</taxon>
        <taxon>Bacillati</taxon>
        <taxon>Bacillota</taxon>
        <taxon>Bacilli</taxon>
        <taxon>Bacillales</taxon>
        <taxon>Bacillaceae</taxon>
        <taxon>Pseudogracilibacillus</taxon>
    </lineage>
</organism>
<evidence type="ECO:0000313" key="6">
    <source>
        <dbReference type="EMBL" id="HIV75790.1"/>
    </source>
</evidence>
<dbReference type="Proteomes" id="UP000823937">
    <property type="component" value="Unassembled WGS sequence"/>
</dbReference>
<protein>
    <submittedName>
        <fullName evidence="6">HslU--HslV peptidase ATPase subunit</fullName>
        <ecNumber evidence="6">3.4.21.-</ecNumber>
    </submittedName>
</protein>
<dbReference type="Gene3D" id="3.40.50.300">
    <property type="entry name" value="P-loop containing nucleotide triphosphate hydrolases"/>
    <property type="match status" value="1"/>
</dbReference>
<reference evidence="6" key="2">
    <citation type="submission" date="2021-04" db="EMBL/GenBank/DDBJ databases">
        <authorList>
            <person name="Gilroy R."/>
        </authorList>
    </citation>
    <scope>NUCLEOTIDE SEQUENCE</scope>
    <source>
        <strain evidence="6">CHK169-2315</strain>
    </source>
</reference>
<proteinExistence type="predicted"/>
<dbReference type="Pfam" id="PF10431">
    <property type="entry name" value="ClpB_D2-small"/>
    <property type="match status" value="1"/>
</dbReference>
<dbReference type="GO" id="GO:0051603">
    <property type="term" value="P:proteolysis involved in protein catabolic process"/>
    <property type="evidence" value="ECO:0007669"/>
    <property type="project" value="TreeGrafter"/>
</dbReference>
<dbReference type="AlphaFoldDB" id="A0A9D1TL19"/>
<gene>
    <name evidence="6" type="primary">hslU</name>
    <name evidence="6" type="ORF">H9895_12005</name>
</gene>
<feature type="domain" description="Clp ATPase C-terminal" evidence="5">
    <location>
        <begin position="177"/>
        <end position="276"/>
    </location>
</feature>
<evidence type="ECO:0000256" key="2">
    <source>
        <dbReference type="ARBA" id="ARBA00022840"/>
    </source>
</evidence>
<reference evidence="6" key="1">
    <citation type="journal article" date="2021" name="PeerJ">
        <title>Extensive microbial diversity within the chicken gut microbiome revealed by metagenomics and culture.</title>
        <authorList>
            <person name="Gilroy R."/>
            <person name="Ravi A."/>
            <person name="Getino M."/>
            <person name="Pursley I."/>
            <person name="Horton D.L."/>
            <person name="Alikhan N.F."/>
            <person name="Baker D."/>
            <person name="Gharbi K."/>
            <person name="Hall N."/>
            <person name="Watson M."/>
            <person name="Adriaenssens E.M."/>
            <person name="Foster-Nyarko E."/>
            <person name="Jarju S."/>
            <person name="Secka A."/>
            <person name="Antonio M."/>
            <person name="Oren A."/>
            <person name="Chaudhuri R.R."/>
            <person name="La Ragione R."/>
            <person name="Hildebrand F."/>
            <person name="Pallen M.J."/>
        </authorList>
    </citation>
    <scope>NUCLEOTIDE SEQUENCE</scope>
    <source>
        <strain evidence="6">CHK169-2315</strain>
    </source>
</reference>
<accession>A0A9D1TL19</accession>
<dbReference type="SUPFAM" id="SSF52540">
    <property type="entry name" value="P-loop containing nucleoside triphosphate hydrolases"/>
    <property type="match status" value="1"/>
</dbReference>
<dbReference type="NCBIfam" id="NF003544">
    <property type="entry name" value="PRK05201.1"/>
    <property type="match status" value="1"/>
</dbReference>
<dbReference type="SMART" id="SM01086">
    <property type="entry name" value="ClpB_D2-small"/>
    <property type="match status" value="1"/>
</dbReference>
<dbReference type="GO" id="GO:0005524">
    <property type="term" value="F:ATP binding"/>
    <property type="evidence" value="ECO:0007669"/>
    <property type="project" value="UniProtKB-KW"/>
</dbReference>
<dbReference type="GO" id="GO:0008233">
    <property type="term" value="F:peptidase activity"/>
    <property type="evidence" value="ECO:0007669"/>
    <property type="project" value="InterPro"/>
</dbReference>
<dbReference type="InterPro" id="IPR019489">
    <property type="entry name" value="Clp_ATPase_C"/>
</dbReference>
<keyword evidence="2" id="KW-0067">ATP-binding</keyword>
<dbReference type="Pfam" id="PF07724">
    <property type="entry name" value="AAA_2"/>
    <property type="match status" value="1"/>
</dbReference>
<dbReference type="PANTHER" id="PTHR48102">
    <property type="entry name" value="ATP-DEPENDENT CLP PROTEASE ATP-BINDING SUBUNIT CLPX-LIKE, MITOCHONDRIAL-RELATED"/>
    <property type="match status" value="1"/>
</dbReference>
<dbReference type="EC" id="3.4.21.-" evidence="6"/>
<keyword evidence="6" id="KW-0378">Hydrolase</keyword>
<keyword evidence="3" id="KW-0143">Chaperone</keyword>
<name>A0A9D1TL19_9BACI</name>
<dbReference type="InterPro" id="IPR004491">
    <property type="entry name" value="HslU"/>
</dbReference>
<evidence type="ECO:0000256" key="3">
    <source>
        <dbReference type="ARBA" id="ARBA00023186"/>
    </source>
</evidence>
<dbReference type="PANTHER" id="PTHR48102:SF3">
    <property type="entry name" value="ATP-DEPENDENT PROTEASE ATPASE SUBUNIT HSLU"/>
    <property type="match status" value="1"/>
</dbReference>
<keyword evidence="1" id="KW-0547">Nucleotide-binding</keyword>
<dbReference type="EMBL" id="DXHX01000169">
    <property type="protein sequence ID" value="HIV75790.1"/>
    <property type="molecule type" value="Genomic_DNA"/>
</dbReference>
<sequence>LTQLLALGELEDKTVVVDIEEQSPSMFDMLQGSGMEQMGMNMQDAFSNLMPTKTKKRKLSVRDARKVLTQQAAQKLIDMDEAQQEAIERAEQAGIVFIDEIDKIAGADTNSPSVSRDGVQRDILPIVEGSTVMTKYGPVKTDHILFFAAGAFHIAKPSDMIPELQGRFPVRVEFNKLTTDDFVKILTEPSNALLKQYSALIQTEGIEVKFTDEAVKRIAEIAYEVNQETDNIGARRLHTILEKLLEDLSFEAPEINLEVVEITAQYVDEKLNDIVKDRNLSQFIL</sequence>
<keyword evidence="4" id="KW-0175">Coiled coil</keyword>
<evidence type="ECO:0000313" key="7">
    <source>
        <dbReference type="Proteomes" id="UP000823937"/>
    </source>
</evidence>